<accession>A0A0L6JKB6</accession>
<keyword evidence="1" id="KW-1133">Transmembrane helix</keyword>
<dbReference type="STRING" id="398512.Bccel_1430"/>
<sequence length="439" mass="49808">MQFSIASVSLLIVVCLYGLKESAIAAIFVYGTSVVLGVTEQQSAVVSIAAITFIAWRMRIRHDGLITSTLLFWLLAGGPIMALLATITYGNINQIVVFHIQKEITIALLSCLLVDVLFTYSPLKRLGADGKVSIGFHFNRIMINTSLSAITIPYLLYMSIAGYNSTKRMEDLVHNTFVSQLQTIESYLHNQTENDLFALKQQGIVQVARLNQELQNIFADTGTEIVVTNYNNIVMASNSSVTIGGTFIWYMGDSIADRFANIYYWVPNKEFGSELEKWSYAYIIREKELPLLKLKTVMMTPFAPFLSNLLSAYIYQLWVYMLFCFAMLILSVLYNRIFFKLLEKLAETTTGIPTRLADGNGIEWYKSSIIEIDTLVNNFKTVTDNLEGMFHRTHHLAYYDSLTGLPNRLSMQDELIKMFGSQYAGRNLALMFFDLDRFK</sequence>
<feature type="transmembrane region" description="Helical" evidence="1">
    <location>
        <begin position="104"/>
        <end position="120"/>
    </location>
</feature>
<comment type="caution">
    <text evidence="3">The sequence shown here is derived from an EMBL/GenBank/DDBJ whole genome shotgun (WGS) entry which is preliminary data.</text>
</comment>
<proteinExistence type="predicted"/>
<dbReference type="AlphaFoldDB" id="A0A0L6JKB6"/>
<keyword evidence="1" id="KW-0812">Transmembrane</keyword>
<dbReference type="Pfam" id="PF00990">
    <property type="entry name" value="GGDEF"/>
    <property type="match status" value="1"/>
</dbReference>
<dbReference type="InterPro" id="IPR000160">
    <property type="entry name" value="GGDEF_dom"/>
</dbReference>
<dbReference type="InterPro" id="IPR052163">
    <property type="entry name" value="DGC-Regulatory_Protein"/>
</dbReference>
<evidence type="ECO:0000259" key="2">
    <source>
        <dbReference type="Pfam" id="PF00990"/>
    </source>
</evidence>
<evidence type="ECO:0000256" key="1">
    <source>
        <dbReference type="SAM" id="Phobius"/>
    </source>
</evidence>
<feature type="transmembrane region" description="Helical" evidence="1">
    <location>
        <begin position="141"/>
        <end position="160"/>
    </location>
</feature>
<gene>
    <name evidence="3" type="ORF">Bccel_1430</name>
</gene>
<dbReference type="Gene3D" id="3.30.70.270">
    <property type="match status" value="1"/>
</dbReference>
<dbReference type="InterPro" id="IPR043128">
    <property type="entry name" value="Rev_trsase/Diguanyl_cyclase"/>
</dbReference>
<dbReference type="Proteomes" id="UP000036923">
    <property type="component" value="Unassembled WGS sequence"/>
</dbReference>
<feature type="transmembrane region" description="Helical" evidence="1">
    <location>
        <begin position="70"/>
        <end position="92"/>
    </location>
</feature>
<keyword evidence="1" id="KW-0472">Membrane</keyword>
<organism evidence="3 4">
    <name type="scientific">Pseudobacteroides cellulosolvens ATCC 35603 = DSM 2933</name>
    <dbReference type="NCBI Taxonomy" id="398512"/>
    <lineage>
        <taxon>Bacteria</taxon>
        <taxon>Bacillati</taxon>
        <taxon>Bacillota</taxon>
        <taxon>Clostridia</taxon>
        <taxon>Eubacteriales</taxon>
        <taxon>Oscillospiraceae</taxon>
        <taxon>Pseudobacteroides</taxon>
    </lineage>
</organism>
<dbReference type="eggNOG" id="COG5001">
    <property type="taxonomic scope" value="Bacteria"/>
</dbReference>
<reference evidence="4" key="1">
    <citation type="submission" date="2015-07" db="EMBL/GenBank/DDBJ databases">
        <title>Near-Complete Genome Sequence of the Cellulolytic Bacterium Bacteroides (Pseudobacteroides) cellulosolvens ATCC 35603.</title>
        <authorList>
            <person name="Dassa B."/>
            <person name="Utturkar S.M."/>
            <person name="Klingeman D.M."/>
            <person name="Hurt R.A."/>
            <person name="Keller M."/>
            <person name="Xu J."/>
            <person name="Reddy Y.H.K."/>
            <person name="Borovok I."/>
            <person name="Grinberg I.R."/>
            <person name="Lamed R."/>
            <person name="Zhivin O."/>
            <person name="Bayer E.A."/>
            <person name="Brown S.D."/>
        </authorList>
    </citation>
    <scope>NUCLEOTIDE SEQUENCE [LARGE SCALE GENOMIC DNA]</scope>
    <source>
        <strain evidence="4">DSM 2933</strain>
    </source>
</reference>
<feature type="transmembrane region" description="Helical" evidence="1">
    <location>
        <begin position="313"/>
        <end position="334"/>
    </location>
</feature>
<name>A0A0L6JKB6_9FIRM</name>
<evidence type="ECO:0000313" key="3">
    <source>
        <dbReference type="EMBL" id="KNY26168.1"/>
    </source>
</evidence>
<protein>
    <submittedName>
        <fullName evidence="3">Diguanylate cyclase</fullName>
    </submittedName>
</protein>
<dbReference type="PANTHER" id="PTHR46663">
    <property type="entry name" value="DIGUANYLATE CYCLASE DGCT-RELATED"/>
    <property type="match status" value="1"/>
</dbReference>
<dbReference type="PANTHER" id="PTHR46663:SF3">
    <property type="entry name" value="SLL0267 PROTEIN"/>
    <property type="match status" value="1"/>
</dbReference>
<dbReference type="EMBL" id="LGTC01000001">
    <property type="protein sequence ID" value="KNY26168.1"/>
    <property type="molecule type" value="Genomic_DNA"/>
</dbReference>
<keyword evidence="4" id="KW-1185">Reference proteome</keyword>
<feature type="domain" description="GGDEF" evidence="2">
    <location>
        <begin position="397"/>
        <end position="439"/>
    </location>
</feature>
<evidence type="ECO:0000313" key="4">
    <source>
        <dbReference type="Proteomes" id="UP000036923"/>
    </source>
</evidence>
<dbReference type="OrthoDB" id="9813903at2"/>